<dbReference type="InterPro" id="IPR046192">
    <property type="entry name" value="DUF6220"/>
</dbReference>
<evidence type="ECO:0000256" key="1">
    <source>
        <dbReference type="SAM" id="Phobius"/>
    </source>
</evidence>
<feature type="transmembrane region" description="Helical" evidence="1">
    <location>
        <begin position="94"/>
        <end position="113"/>
    </location>
</feature>
<sequence>MQVGRLLYKGLAWIFLSCIVLQVFIAGLAIFSNPVNWVLHQSFVKIFAFVPLVMFLLTFIGGIKGRDRWISLGLFLLIVFQFLTIQVFSSVFVLASLHPVIALLLFWGSVITVRNHSVGN</sequence>
<protein>
    <submittedName>
        <fullName evidence="2">Uncharacterized protein</fullName>
    </submittedName>
</protein>
<dbReference type="OrthoDB" id="165966at2"/>
<dbReference type="AlphaFoldDB" id="A0A3M8CRU7"/>
<dbReference type="Proteomes" id="UP000271031">
    <property type="component" value="Unassembled WGS sequence"/>
</dbReference>
<keyword evidence="1" id="KW-1133">Transmembrane helix</keyword>
<feature type="transmembrane region" description="Helical" evidence="1">
    <location>
        <begin position="43"/>
        <end position="62"/>
    </location>
</feature>
<keyword evidence="1" id="KW-0812">Transmembrane</keyword>
<feature type="transmembrane region" description="Helical" evidence="1">
    <location>
        <begin position="12"/>
        <end position="31"/>
    </location>
</feature>
<evidence type="ECO:0000313" key="3">
    <source>
        <dbReference type="Proteomes" id="UP000271031"/>
    </source>
</evidence>
<dbReference type="EMBL" id="RHHQ01000033">
    <property type="protein sequence ID" value="RNB78516.1"/>
    <property type="molecule type" value="Genomic_DNA"/>
</dbReference>
<accession>A0A3M8CRU7</accession>
<comment type="caution">
    <text evidence="2">The sequence shown here is derived from an EMBL/GenBank/DDBJ whole genome shotgun (WGS) entry which is preliminary data.</text>
</comment>
<evidence type="ECO:0000313" key="2">
    <source>
        <dbReference type="EMBL" id="RNB78516.1"/>
    </source>
</evidence>
<gene>
    <name evidence="2" type="ORF">EDM56_30425</name>
</gene>
<keyword evidence="1" id="KW-0472">Membrane</keyword>
<organism evidence="2 3">
    <name type="scientific">Brevibacillus fluminis</name>
    <dbReference type="NCBI Taxonomy" id="511487"/>
    <lineage>
        <taxon>Bacteria</taxon>
        <taxon>Bacillati</taxon>
        <taxon>Bacillota</taxon>
        <taxon>Bacilli</taxon>
        <taxon>Bacillales</taxon>
        <taxon>Paenibacillaceae</taxon>
        <taxon>Brevibacillus</taxon>
    </lineage>
</organism>
<dbReference type="Pfam" id="PF19728">
    <property type="entry name" value="DUF6220"/>
    <property type="match status" value="1"/>
</dbReference>
<dbReference type="RefSeq" id="WP_122921685.1">
    <property type="nucleotide sequence ID" value="NZ_RHHQ01000033.1"/>
</dbReference>
<name>A0A3M8CRU7_9BACL</name>
<feature type="transmembrane region" description="Helical" evidence="1">
    <location>
        <begin position="69"/>
        <end position="88"/>
    </location>
</feature>
<proteinExistence type="predicted"/>
<reference evidence="2 3" key="1">
    <citation type="submission" date="2018-10" db="EMBL/GenBank/DDBJ databases">
        <title>Phylogenomics of Brevibacillus.</title>
        <authorList>
            <person name="Dunlap C."/>
        </authorList>
    </citation>
    <scope>NUCLEOTIDE SEQUENCE [LARGE SCALE GENOMIC DNA]</scope>
    <source>
        <strain evidence="2 3">JCM 15716</strain>
    </source>
</reference>
<keyword evidence="3" id="KW-1185">Reference proteome</keyword>